<dbReference type="EMBL" id="JBEHCU010011451">
    <property type="protein sequence ID" value="KAL1376710.1"/>
    <property type="molecule type" value="Genomic_DNA"/>
</dbReference>
<evidence type="ECO:0000313" key="2">
    <source>
        <dbReference type="Proteomes" id="UP001562425"/>
    </source>
</evidence>
<dbReference type="Proteomes" id="UP001562425">
    <property type="component" value="Unassembled WGS sequence"/>
</dbReference>
<reference evidence="1 2" key="1">
    <citation type="submission" date="2024-05" db="EMBL/GenBank/DDBJ databases">
        <title>Culex pipiens pipiens assembly and annotation.</title>
        <authorList>
            <person name="Alout H."/>
            <person name="Durand T."/>
        </authorList>
    </citation>
    <scope>NUCLEOTIDE SEQUENCE [LARGE SCALE GENOMIC DNA]</scope>
    <source>
        <strain evidence="1">HA-2024</strain>
        <tissue evidence="1">Whole body</tissue>
    </source>
</reference>
<organism evidence="1 2">
    <name type="scientific">Culex pipiens pipiens</name>
    <name type="common">Northern house mosquito</name>
    <dbReference type="NCBI Taxonomy" id="38569"/>
    <lineage>
        <taxon>Eukaryota</taxon>
        <taxon>Metazoa</taxon>
        <taxon>Ecdysozoa</taxon>
        <taxon>Arthropoda</taxon>
        <taxon>Hexapoda</taxon>
        <taxon>Insecta</taxon>
        <taxon>Pterygota</taxon>
        <taxon>Neoptera</taxon>
        <taxon>Endopterygota</taxon>
        <taxon>Diptera</taxon>
        <taxon>Nematocera</taxon>
        <taxon>Culicoidea</taxon>
        <taxon>Culicidae</taxon>
        <taxon>Culicinae</taxon>
        <taxon>Culicini</taxon>
        <taxon>Culex</taxon>
        <taxon>Culex</taxon>
    </lineage>
</organism>
<proteinExistence type="predicted"/>
<feature type="non-terminal residue" evidence="1">
    <location>
        <position position="1"/>
    </location>
</feature>
<comment type="caution">
    <text evidence="1">The sequence shown here is derived from an EMBL/GenBank/DDBJ whole genome shotgun (WGS) entry which is preliminary data.</text>
</comment>
<sequence length="49" mass="5469">QVHVETAVCWLKAFIRSHTSQLGSENLLASIFSLGIIEYRVQHANSVSK</sequence>
<gene>
    <name evidence="1" type="ORF">pipiens_016735</name>
</gene>
<name>A0ABD1CKB4_CULPP</name>
<dbReference type="AlphaFoldDB" id="A0ABD1CKB4"/>
<accession>A0ABD1CKB4</accession>
<keyword evidence="2" id="KW-1185">Reference proteome</keyword>
<evidence type="ECO:0000313" key="1">
    <source>
        <dbReference type="EMBL" id="KAL1376710.1"/>
    </source>
</evidence>
<protein>
    <submittedName>
        <fullName evidence="1">Uncharacterized protein</fullName>
    </submittedName>
</protein>